<keyword evidence="5" id="KW-1185">Reference proteome</keyword>
<comment type="subcellular location">
    <subcellularLocation>
        <location evidence="1">Cell outer membrane</location>
    </subcellularLocation>
</comment>
<organism evidence="4 5">
    <name type="scientific">Neokomagataea anthophila</name>
    <dbReference type="NCBI Taxonomy" id="2826925"/>
    <lineage>
        <taxon>Bacteria</taxon>
        <taxon>Pseudomonadati</taxon>
        <taxon>Pseudomonadota</taxon>
        <taxon>Alphaproteobacteria</taxon>
        <taxon>Acetobacterales</taxon>
        <taxon>Acetobacteraceae</taxon>
        <taxon>Neokomagataea</taxon>
    </lineage>
</organism>
<dbReference type="Proteomes" id="UP000677812">
    <property type="component" value="Unassembled WGS sequence"/>
</dbReference>
<reference evidence="4 5" key="1">
    <citation type="submission" date="2021-04" db="EMBL/GenBank/DDBJ databases">
        <title>The complete genome sequence of Neokomagataea sp. TBRC 2177.</title>
        <authorList>
            <person name="Charoenyingcharoen P."/>
            <person name="Yukphan P."/>
        </authorList>
    </citation>
    <scope>NUCLEOTIDE SEQUENCE [LARGE SCALE GENOMIC DNA]</scope>
    <source>
        <strain evidence="4 5">TBRC 2177</strain>
    </source>
</reference>
<keyword evidence="3" id="KW-0998">Cell outer membrane</keyword>
<evidence type="ECO:0000256" key="3">
    <source>
        <dbReference type="ARBA" id="ARBA00023237"/>
    </source>
</evidence>
<keyword evidence="2" id="KW-0472">Membrane</keyword>
<accession>A0ABS5E8D5</accession>
<protein>
    <submittedName>
        <fullName evidence="4">TonB-dependent receptor</fullName>
    </submittedName>
</protein>
<sequence>MLISFTHHTFYSITQNALSALSSAWKPLSFRKRLYTHIAASLVLSAPAISQQALAAHKESHNTKHHDIASTPESIVVKRTTNRPTRANGTLLTSANWKNVLTGSNPLALLSNTPGVSYTSSDSYGLDESDASLFMRGFHMNELGITFENIPLNDTGFGTLTGTTVLNIGVPDNIGSIYVSPGTSRESTFSSSNNGGELRYMLSNPTDKANASIHQSYGSNQTFVTTATANTGQLGEHGPAILMGFQRISKDKYEGGGSQNMMRGNIKATQDLGWGNITAFFSASSAQIWGYNDQSFGMLKNLGWRADYMYPNYAAAYRMALPENANSNCGAYNCGEMANLVPYDSGQTTQDLIGSLQHHFQATDALSGTVTFYGASSDTHASLADPTTPSLTGAPFSEQVWHPQTRRFGGTAEFDYHIGQHTLSAGLWQEMANSSAGTSWYNEPALGQGQPLKTVGPYTVYGPTFQTANFSRWTTSSRQIFLHDDWRILPTLTIGFGMKAVNFMTYGGGTGADDAPHGKLRARNWFLPHLSVFWRPDANNDVFLDASETESGFRVSPRGNIGYSASPWTASDQATYNAATQGIKPERDVTVTVGGHHRAGRFMLALDAYYSLIFNRLLSASVGTLHDPENTVGAVSRSHIVGGDASISLPIGRFITLSQSLSVSRFSYDTDLNVEGTIFPIKGKAQPGYPGISLISGATFHYNRLQAGATSTVYLEQPFSYTNDVMGFNYWNTSAYISYETLRHGSVPALSFRFDVYNVLNRKMIGTLGVDGFPFSGDYQTMQRTAPRQALFTIGTRF</sequence>
<evidence type="ECO:0000256" key="1">
    <source>
        <dbReference type="ARBA" id="ARBA00004442"/>
    </source>
</evidence>
<dbReference type="Gene3D" id="2.40.170.20">
    <property type="entry name" value="TonB-dependent receptor, beta-barrel domain"/>
    <property type="match status" value="1"/>
</dbReference>
<comment type="caution">
    <text evidence="4">The sequence shown here is derived from an EMBL/GenBank/DDBJ whole genome shotgun (WGS) entry which is preliminary data.</text>
</comment>
<gene>
    <name evidence="4" type="ORF">KB213_08890</name>
</gene>
<evidence type="ECO:0000313" key="5">
    <source>
        <dbReference type="Proteomes" id="UP000677812"/>
    </source>
</evidence>
<evidence type="ECO:0000313" key="4">
    <source>
        <dbReference type="EMBL" id="MBR0560165.1"/>
    </source>
</evidence>
<name>A0ABS5E8D5_9PROT</name>
<dbReference type="RefSeq" id="WP_211682328.1">
    <property type="nucleotide sequence ID" value="NZ_JAGRQH010000006.1"/>
</dbReference>
<evidence type="ECO:0000256" key="2">
    <source>
        <dbReference type="ARBA" id="ARBA00023136"/>
    </source>
</evidence>
<dbReference type="EMBL" id="JAGRQH010000006">
    <property type="protein sequence ID" value="MBR0560165.1"/>
    <property type="molecule type" value="Genomic_DNA"/>
</dbReference>
<dbReference type="InterPro" id="IPR036942">
    <property type="entry name" value="Beta-barrel_TonB_sf"/>
</dbReference>
<dbReference type="SUPFAM" id="SSF56935">
    <property type="entry name" value="Porins"/>
    <property type="match status" value="1"/>
</dbReference>
<proteinExistence type="predicted"/>
<keyword evidence="4" id="KW-0675">Receptor</keyword>